<dbReference type="EMBL" id="RJJR01000016">
    <property type="protein sequence ID" value="RNI33854.1"/>
    <property type="molecule type" value="Genomic_DNA"/>
</dbReference>
<dbReference type="AlphaFoldDB" id="A0A3M9N7Q7"/>
<organism evidence="2 3">
    <name type="scientific">Hanamia caeni</name>
    <dbReference type="NCBI Taxonomy" id="2294116"/>
    <lineage>
        <taxon>Bacteria</taxon>
        <taxon>Pseudomonadati</taxon>
        <taxon>Bacteroidota</taxon>
        <taxon>Chitinophagia</taxon>
        <taxon>Chitinophagales</taxon>
        <taxon>Chitinophagaceae</taxon>
        <taxon>Hanamia</taxon>
    </lineage>
</organism>
<name>A0A3M9N7Q7_9BACT</name>
<dbReference type="RefSeq" id="WP_123122111.1">
    <property type="nucleotide sequence ID" value="NZ_RJJR01000016.1"/>
</dbReference>
<keyword evidence="3" id="KW-1185">Reference proteome</keyword>
<accession>A0A3M9N7Q7</accession>
<evidence type="ECO:0000313" key="2">
    <source>
        <dbReference type="EMBL" id="RNI33854.1"/>
    </source>
</evidence>
<proteinExistence type="predicted"/>
<feature type="compositionally biased region" description="Basic and acidic residues" evidence="1">
    <location>
        <begin position="72"/>
        <end position="84"/>
    </location>
</feature>
<dbReference type="Proteomes" id="UP000267223">
    <property type="component" value="Unassembled WGS sequence"/>
</dbReference>
<reference evidence="2 3" key="1">
    <citation type="submission" date="2018-11" db="EMBL/GenBank/DDBJ databases">
        <title>Draft genome sequence of Ferruginibacter sp. BO-59.</title>
        <authorList>
            <person name="Im W.T."/>
        </authorList>
    </citation>
    <scope>NUCLEOTIDE SEQUENCE [LARGE SCALE GENOMIC DNA]</scope>
    <source>
        <strain evidence="2 3">BO-59</strain>
    </source>
</reference>
<evidence type="ECO:0000313" key="3">
    <source>
        <dbReference type="Proteomes" id="UP000267223"/>
    </source>
</evidence>
<feature type="region of interest" description="Disordered" evidence="1">
    <location>
        <begin position="67"/>
        <end position="89"/>
    </location>
</feature>
<protein>
    <submittedName>
        <fullName evidence="2">Uncharacterized protein</fullName>
    </submittedName>
</protein>
<gene>
    <name evidence="2" type="ORF">EFY79_17900</name>
</gene>
<sequence length="103" mass="12272">MSQDWNPYNDKDAEPLERPAKEWNFDFRNQSYYLGKINESGDNDPDMRYYTDGVTGRYYRKGEVVPNAEPSRLPEDPFKNNAHEGRRKKNFSFSLPEFLKKKK</sequence>
<evidence type="ECO:0000256" key="1">
    <source>
        <dbReference type="SAM" id="MobiDB-lite"/>
    </source>
</evidence>
<comment type="caution">
    <text evidence="2">The sequence shown here is derived from an EMBL/GenBank/DDBJ whole genome shotgun (WGS) entry which is preliminary data.</text>
</comment>